<evidence type="ECO:0000313" key="2">
    <source>
        <dbReference type="Proteomes" id="UP000314294"/>
    </source>
</evidence>
<evidence type="ECO:0000313" key="1">
    <source>
        <dbReference type="EMBL" id="TNN57295.1"/>
    </source>
</evidence>
<comment type="caution">
    <text evidence="1">The sequence shown here is derived from an EMBL/GenBank/DDBJ whole genome shotgun (WGS) entry which is preliminary data.</text>
</comment>
<keyword evidence="2" id="KW-1185">Reference proteome</keyword>
<sequence length="75" mass="8786">MDLKKLDGLEETRWTQSSLVDSKQPGGLEAAWWTQSSLATCPQWFQFTQRLFNFFKFPLHPCTRDWATIEIESCT</sequence>
<dbReference type="EMBL" id="SRLO01000408">
    <property type="protein sequence ID" value="TNN57295.1"/>
    <property type="molecule type" value="Genomic_DNA"/>
</dbReference>
<name>A0A4Z2GW21_9TELE</name>
<proteinExistence type="predicted"/>
<accession>A0A4Z2GW21</accession>
<organism evidence="1 2">
    <name type="scientific">Liparis tanakae</name>
    <name type="common">Tanaka's snailfish</name>
    <dbReference type="NCBI Taxonomy" id="230148"/>
    <lineage>
        <taxon>Eukaryota</taxon>
        <taxon>Metazoa</taxon>
        <taxon>Chordata</taxon>
        <taxon>Craniata</taxon>
        <taxon>Vertebrata</taxon>
        <taxon>Euteleostomi</taxon>
        <taxon>Actinopterygii</taxon>
        <taxon>Neopterygii</taxon>
        <taxon>Teleostei</taxon>
        <taxon>Neoteleostei</taxon>
        <taxon>Acanthomorphata</taxon>
        <taxon>Eupercaria</taxon>
        <taxon>Perciformes</taxon>
        <taxon>Cottioidei</taxon>
        <taxon>Cottales</taxon>
        <taxon>Liparidae</taxon>
        <taxon>Liparis</taxon>
    </lineage>
</organism>
<dbReference type="AlphaFoldDB" id="A0A4Z2GW21"/>
<protein>
    <submittedName>
        <fullName evidence="1">Uncharacterized protein</fullName>
    </submittedName>
</protein>
<gene>
    <name evidence="1" type="ORF">EYF80_032484</name>
</gene>
<reference evidence="1 2" key="1">
    <citation type="submission" date="2019-03" db="EMBL/GenBank/DDBJ databases">
        <title>First draft genome of Liparis tanakae, snailfish: a comprehensive survey of snailfish specific genes.</title>
        <authorList>
            <person name="Kim W."/>
            <person name="Song I."/>
            <person name="Jeong J.-H."/>
            <person name="Kim D."/>
            <person name="Kim S."/>
            <person name="Ryu S."/>
            <person name="Song J.Y."/>
            <person name="Lee S.K."/>
        </authorList>
    </citation>
    <scope>NUCLEOTIDE SEQUENCE [LARGE SCALE GENOMIC DNA]</scope>
    <source>
        <tissue evidence="1">Muscle</tissue>
    </source>
</reference>
<dbReference type="Proteomes" id="UP000314294">
    <property type="component" value="Unassembled WGS sequence"/>
</dbReference>